<feature type="binding site" evidence="4">
    <location>
        <begin position="214"/>
        <end position="217"/>
    </location>
    <ligand>
        <name>pyridoxal 5'-phosphate</name>
        <dbReference type="ChEBI" id="CHEBI:597326"/>
    </ligand>
</feature>
<feature type="binding site" evidence="4">
    <location>
        <position position="272"/>
    </location>
    <ligand>
        <name>pyridoxal 5'-phosphate</name>
        <dbReference type="ChEBI" id="CHEBI:597326"/>
    </ligand>
</feature>
<keyword evidence="2 4" id="KW-0808">Transferase</keyword>
<dbReference type="InterPro" id="IPR050103">
    <property type="entry name" value="Class-III_PLP-dep_AT"/>
</dbReference>
<dbReference type="InterPro" id="IPR015422">
    <property type="entry name" value="PyrdxlP-dep_Trfase_small"/>
</dbReference>
<dbReference type="EC" id="2.6.1.11" evidence="4"/>
<dbReference type="Proteomes" id="UP001268683">
    <property type="component" value="Chromosome"/>
</dbReference>
<dbReference type="InterPro" id="IPR005814">
    <property type="entry name" value="Aminotrans_3"/>
</dbReference>
<comment type="subcellular location">
    <subcellularLocation>
        <location evidence="4">Cytoplasm</location>
    </subcellularLocation>
</comment>
<dbReference type="KEGG" id="tmk:QGN29_02565"/>
<feature type="binding site" evidence="4">
    <location>
        <position position="271"/>
    </location>
    <ligand>
        <name>N(2)-acetyl-L-ornithine</name>
        <dbReference type="ChEBI" id="CHEBI:57805"/>
    </ligand>
</feature>
<feature type="binding site" evidence="4">
    <location>
        <position position="129"/>
    </location>
    <ligand>
        <name>pyridoxal 5'-phosphate</name>
        <dbReference type="ChEBI" id="CHEBI:597326"/>
    </ligand>
</feature>
<dbReference type="FunFam" id="3.40.640.10:FF:000004">
    <property type="entry name" value="Acetylornithine aminotransferase"/>
    <property type="match status" value="1"/>
</dbReference>
<comment type="subunit">
    <text evidence="4">Homodimer.</text>
</comment>
<dbReference type="Gene3D" id="3.90.1150.10">
    <property type="entry name" value="Aspartate Aminotransferase, domain 1"/>
    <property type="match status" value="1"/>
</dbReference>
<name>A0AA52EJM6_9PROT</name>
<dbReference type="InterPro" id="IPR004636">
    <property type="entry name" value="AcOrn/SuccOrn_fam"/>
</dbReference>
<proteinExistence type="inferred from homology"/>
<dbReference type="PANTHER" id="PTHR11986">
    <property type="entry name" value="AMINOTRANSFERASE CLASS III"/>
    <property type="match status" value="1"/>
</dbReference>
<keyword evidence="4" id="KW-0963">Cytoplasm</keyword>
<reference evidence="5" key="1">
    <citation type="submission" date="2023-04" db="EMBL/GenBank/DDBJ databases">
        <title>Complete genome sequence of Temperatibacter marinus.</title>
        <authorList>
            <person name="Rong J.-C."/>
            <person name="Yi M.-L."/>
            <person name="Zhao Q."/>
        </authorList>
    </citation>
    <scope>NUCLEOTIDE SEQUENCE</scope>
    <source>
        <strain evidence="5">NBRC 110045</strain>
    </source>
</reference>
<comment type="miscellaneous">
    <text evidence="4">May also have succinyldiaminopimelate aminotransferase activity, thus carrying out the corresponding step in lysine biosynthesis.</text>
</comment>
<dbReference type="GO" id="GO:0003992">
    <property type="term" value="F:N2-acetyl-L-ornithine:2-oxoglutarate 5-aminotransferase activity"/>
    <property type="evidence" value="ECO:0007669"/>
    <property type="project" value="UniProtKB-UniRule"/>
</dbReference>
<organism evidence="5 6">
    <name type="scientific">Temperatibacter marinus</name>
    <dbReference type="NCBI Taxonomy" id="1456591"/>
    <lineage>
        <taxon>Bacteria</taxon>
        <taxon>Pseudomonadati</taxon>
        <taxon>Pseudomonadota</taxon>
        <taxon>Alphaproteobacteria</taxon>
        <taxon>Kordiimonadales</taxon>
        <taxon>Temperatibacteraceae</taxon>
        <taxon>Temperatibacter</taxon>
    </lineage>
</organism>
<comment type="pathway">
    <text evidence="4">Amino-acid biosynthesis; L-arginine biosynthesis; N(2)-acetyl-L-ornithine from L-glutamate: step 4/4.</text>
</comment>
<dbReference type="SUPFAM" id="SSF53383">
    <property type="entry name" value="PLP-dependent transferases"/>
    <property type="match status" value="1"/>
</dbReference>
<dbReference type="AlphaFoldDB" id="A0AA52EJM6"/>
<gene>
    <name evidence="4" type="primary">argD</name>
    <name evidence="5" type="ORF">QGN29_02565</name>
</gene>
<keyword evidence="4" id="KW-0028">Amino-acid biosynthesis</keyword>
<keyword evidence="3 4" id="KW-0663">Pyridoxal phosphate</keyword>
<evidence type="ECO:0000313" key="5">
    <source>
        <dbReference type="EMBL" id="WND03251.1"/>
    </source>
</evidence>
<dbReference type="PROSITE" id="PS00600">
    <property type="entry name" value="AA_TRANSFER_CLASS_3"/>
    <property type="match status" value="1"/>
</dbReference>
<dbReference type="GO" id="GO:0006526">
    <property type="term" value="P:L-arginine biosynthetic process"/>
    <property type="evidence" value="ECO:0007669"/>
    <property type="project" value="UniProtKB-UniRule"/>
</dbReference>
<accession>A0AA52EJM6</accession>
<evidence type="ECO:0000256" key="3">
    <source>
        <dbReference type="ARBA" id="ARBA00022898"/>
    </source>
</evidence>
<comment type="catalytic activity">
    <reaction evidence="4">
        <text>N(2)-acetyl-L-ornithine + 2-oxoglutarate = N-acetyl-L-glutamate 5-semialdehyde + L-glutamate</text>
        <dbReference type="Rhea" id="RHEA:18049"/>
        <dbReference type="ChEBI" id="CHEBI:16810"/>
        <dbReference type="ChEBI" id="CHEBI:29123"/>
        <dbReference type="ChEBI" id="CHEBI:29985"/>
        <dbReference type="ChEBI" id="CHEBI:57805"/>
        <dbReference type="EC" id="2.6.1.11"/>
    </reaction>
</comment>
<dbReference type="NCBIfam" id="NF002325">
    <property type="entry name" value="PRK01278.1"/>
    <property type="match status" value="1"/>
</dbReference>
<evidence type="ECO:0000256" key="1">
    <source>
        <dbReference type="ARBA" id="ARBA00022576"/>
    </source>
</evidence>
<dbReference type="RefSeq" id="WP_310799104.1">
    <property type="nucleotide sequence ID" value="NZ_CP123872.1"/>
</dbReference>
<dbReference type="PIRSF" id="PIRSF000521">
    <property type="entry name" value="Transaminase_4ab_Lys_Orn"/>
    <property type="match status" value="1"/>
</dbReference>
<dbReference type="NCBIfam" id="TIGR00707">
    <property type="entry name" value="argD"/>
    <property type="match status" value="1"/>
</dbReference>
<dbReference type="EMBL" id="CP123872">
    <property type="protein sequence ID" value="WND03251.1"/>
    <property type="molecule type" value="Genomic_DNA"/>
</dbReference>
<dbReference type="Gene3D" id="3.40.640.10">
    <property type="entry name" value="Type I PLP-dependent aspartate aminotransferase-like (Major domain)"/>
    <property type="match status" value="1"/>
</dbReference>
<evidence type="ECO:0000256" key="2">
    <source>
        <dbReference type="ARBA" id="ARBA00022679"/>
    </source>
</evidence>
<dbReference type="GO" id="GO:0005737">
    <property type="term" value="C:cytoplasm"/>
    <property type="evidence" value="ECO:0007669"/>
    <property type="project" value="UniProtKB-SubCell"/>
</dbReference>
<protein>
    <recommendedName>
        <fullName evidence="4">Acetylornithine aminotransferase</fullName>
        <shortName evidence="4">ACOAT</shortName>
        <ecNumber evidence="4">2.6.1.11</ecNumber>
    </recommendedName>
</protein>
<feature type="binding site" evidence="4">
    <location>
        <begin position="96"/>
        <end position="97"/>
    </location>
    <ligand>
        <name>pyridoxal 5'-phosphate</name>
        <dbReference type="ChEBI" id="CHEBI:597326"/>
    </ligand>
</feature>
<dbReference type="PANTHER" id="PTHR11986:SF113">
    <property type="entry name" value="SUCCINYLORNITHINE TRANSAMINASE"/>
    <property type="match status" value="1"/>
</dbReference>
<dbReference type="CDD" id="cd00610">
    <property type="entry name" value="OAT_like"/>
    <property type="match status" value="1"/>
</dbReference>
<keyword evidence="4" id="KW-0055">Arginine biosynthesis</keyword>
<sequence>MITPLMPTYARLPIAFERAEGMYMYDTNGKKYMDFYSGIGVMALGHCHPHVVDALCDQAKKLWHTANTYQIPLGEKLASRIIDKCNADTVFFTNSGAEAIECAIKMVRKYHHDKGNPGKYRIVTMATAFHGRTLAGIAAAGQEKMITGFEPVPKGFDLVPFNDMEALRSAITEETGAIMVEPVQGEGGIKPIPLETLQEMRKICDEKGILLVFDEIQCGMGRTGKLFAYQWADIDADIIASAKGIGGGFPLGACFATEDAASGMIVGTHGSTYGGNPLAMAVGNAVMDILLEDGFLEHVQKMGDMLGGRLAGLQQRFPEIITEVRGKGLMRGLRMPDIPTKAATVDLINRGLITAVAGDMVVRMLPPLIVNEDDIEYAIGKWEEALTDWSENGAPV</sequence>
<comment type="cofactor">
    <cofactor evidence="4">
        <name>pyridoxal 5'-phosphate</name>
        <dbReference type="ChEBI" id="CHEBI:597326"/>
    </cofactor>
    <text evidence="4">Binds 1 pyridoxal phosphate per subunit.</text>
</comment>
<feature type="modified residue" description="N6-(pyridoxal phosphate)lysine" evidence="4">
    <location>
        <position position="243"/>
    </location>
</feature>
<dbReference type="GO" id="GO:0042802">
    <property type="term" value="F:identical protein binding"/>
    <property type="evidence" value="ECO:0007669"/>
    <property type="project" value="TreeGrafter"/>
</dbReference>
<keyword evidence="1 4" id="KW-0032">Aminotransferase</keyword>
<evidence type="ECO:0000256" key="4">
    <source>
        <dbReference type="HAMAP-Rule" id="MF_01107"/>
    </source>
</evidence>
<comment type="similarity">
    <text evidence="4">Belongs to the class-III pyridoxal-phosphate-dependent aminotransferase family. ArgD subfamily.</text>
</comment>
<feature type="binding site" evidence="4">
    <location>
        <position position="132"/>
    </location>
    <ligand>
        <name>N(2)-acetyl-L-ornithine</name>
        <dbReference type="ChEBI" id="CHEBI:57805"/>
    </ligand>
</feature>
<dbReference type="InterPro" id="IPR049704">
    <property type="entry name" value="Aminotrans_3_PPA_site"/>
</dbReference>
<dbReference type="HAMAP" id="MF_01107">
    <property type="entry name" value="ArgD_aminotrans_3"/>
    <property type="match status" value="1"/>
</dbReference>
<dbReference type="InterPro" id="IPR015421">
    <property type="entry name" value="PyrdxlP-dep_Trfase_major"/>
</dbReference>
<evidence type="ECO:0000313" key="6">
    <source>
        <dbReference type="Proteomes" id="UP001268683"/>
    </source>
</evidence>
<keyword evidence="6" id="KW-1185">Reference proteome</keyword>
<dbReference type="Pfam" id="PF00202">
    <property type="entry name" value="Aminotran_3"/>
    <property type="match status" value="1"/>
</dbReference>
<dbReference type="GO" id="GO:0030170">
    <property type="term" value="F:pyridoxal phosphate binding"/>
    <property type="evidence" value="ECO:0007669"/>
    <property type="project" value="InterPro"/>
</dbReference>
<dbReference type="InterPro" id="IPR015424">
    <property type="entry name" value="PyrdxlP-dep_Trfase"/>
</dbReference>